<feature type="compositionally biased region" description="Polar residues" evidence="1">
    <location>
        <begin position="626"/>
        <end position="640"/>
    </location>
</feature>
<feature type="compositionally biased region" description="Basic and acidic residues" evidence="1">
    <location>
        <begin position="698"/>
        <end position="730"/>
    </location>
</feature>
<sequence length="2330" mass="252379">MAFSGKSPSNSSKIREDIAYFKEQYLKSLNLQSDAGTVHGASSSSRRRDRSSSSSGVLTHGESVSSTPSSRRDSYSSSTSSVPTYGSPVPDLEGQEKTFSPVRLQSPDLEVSSHGAAVGDNSNPTDAGAALGGPSQKQISHQDLLAQWKLRSANKLGDDQLISPRQAAREKLKEDYIKSLGLKDRSPPARHLPKLKERVTQLENIIASESSSTSADSKLQQQFQTELGEAQQPPDVKKVAQSTPKEIVEVCSSDPLAERKLKLKIPSIETFQPVSEAQISPSPDSAVADLNLSLVSKSSKSPHLLSKPADATFATQKPLEPHLSSSGGDSGNIPVERPQTLDIGPKGQNRGKVPPPVSPKPLLRRKPDSLNTSTNTYGHSKPEETIPGNDRFTTEDSLPCVNILTSINDHTTSIKDTGSSDQCEPVSSSDESGFTFDVKSIVARFSKSIQSPKSPRIERQTAVDYSQLSPSLPYIPLPSNNTKPCPKVCVDKESHDEEETGASCQQPSDSRVDPNAKVSIVYPSNEDSSCYPKDPEHLPSKFYLGISEKEYVHELDCKTNPVRVSPCQSPSIGKIKTIDFSTDQKSISKTFTDKERAFIVESISNSESNRLFRRNSSLKDQDEEMNSSGLDSMSAVSNTKEPVEPKRLPDSIIKRFDFSKETECSLNKDKPCPSPSKKEIIRGPKNIVQLGAERFQKMVESQKRDEKTLRGAKEKQAHSDVEEVTSETRKIGQPALNEFDSGSKSLEHIASGYSNSKIEPNSQTQNIEKTTCSTCYNQQDTVSFTNATSKDLEIPAASAPTSVVASASTSPDVASVPISPAVASASTYDVVSLPTYDVVSLPTTSDVASVPISPAVASAPTYDVVSLPTYDVVSLPTYDVVSLPTYDVVSLPTYDVVSLPTYDVVSLPTYDVVSLPTTPDVASVPTSPDISSVLTLPDVASTPTPSPDVDHMLEATKTDLKDNAASAAVSALELNISDRSTFPSTASGLNTTSSAASHSLDTRSATSVTETGLELNVKGSNTVYDNLEQYIGRRSGSETDKKPEQEVQNVKKLEEKETSDTTSGLLLLPTESVKLNIESSGIVPEPASVQELTSYDYLCVTSSGNVLPPEEENQYRDIPLTQDTSSSPAELENPFHLVHDDCATMLENNRERADFTFNESVTVTTEDNAETAETAVPSDMKFENLCSKDVQHDNDLRLDIICAETESVDVGGMTTSRTMSSLSDAGRMTDNSLSSFPEEHMFESVGVQPAEKSLITDASPETYLSLGETRETVDADSRTESRSSSSITSPGAGHDGKDDLLCEDMSASEISGEKPHITFVDRESDGSVSKPDCTVLTERENSMISNIENSQPTDESNRIPLSSVATDVDVYSFTFIEPFNDGENISHGSEEKLTDVESGLACEFPLQILRGDTDSGSNIIFDSVALTSTRTGEKDSELSVSLEDQTSSNEERSVILRIPSKPSSSNEADLKKDGIAMFVKTSGASSCTTESIIQESNASSFGVSSDATEPTSFGNSTLKPIGENVSDAHSSHAMPPIVLPTDATSSQVSIDELHFSTATESNNEVVEAEKLHMPFTDSSEQVGATDSRGKQVSTPSHGNEVTISSESVEFVSCDDQKYSEQLPISDSNLCRLELEETKDGQDGCVDNLSPERSNPQYEEERVCRPQHAPVESAAIGEKCGPASSEVGQFRPESREAVYTDDEDPSLAVDVMYRRTSDLFLTPCLNEDSPGPRVYHHSDLLYPATTDPEDGLQERGVGVRYLDGDDDNDHVLSIGEMKEYKAILGESCPVDDDSQKAQALVGGAGARDIIQISDCSSSMDPEVILLDSPAEDVNQSRFLFPFTEDCSDGSGSFNSLLSGISRRSSDSSFHSATDFPGTTGVETDRNGEDVPRHESSCDVSDGESLYGSAVFTPSLSQATGDGISSTELWSKLFEVNRTELSENIGASSDSPSDPDTGVLEWEENSFYENNGGFDIDSSKHENHNGLSVAGYVYLDKIPPEDGDHSVEVDSLDEYSVNDDDFFEECTIDFGKQPEMVRSASWDETQSDQLSLQQSPRFSHQDHFSAVSSSESEWGPPRLARFVTLDSLQVEDLQGEGLSLFENYTPSETIEEVEEEEEEEDEVLGQEDELSVCLRRKSSAHPAEFSRLSIIVEEENEESEDVWSSAVSSLDVSRSEDSDLNPLPSPINAPSCLHPLASSESASSQRGGGINLSNLWQEGVSTAFRSGMCWMFETKCGTALDSPTPSRIRVEDVDNDDDGDNNDNARHSTSRSTSSSPYGSMERDSLDGTYENLAALSERLLWEEQSLTSPPGERAWISPLTRATASQLEPAW</sequence>
<feature type="compositionally biased region" description="Polar residues" evidence="1">
    <location>
        <begin position="1438"/>
        <end position="1448"/>
    </location>
</feature>
<feature type="region of interest" description="Disordered" evidence="1">
    <location>
        <begin position="1034"/>
        <end position="1062"/>
    </location>
</feature>
<proteinExistence type="predicted"/>
<feature type="region of interest" description="Disordered" evidence="1">
    <location>
        <begin position="698"/>
        <end position="743"/>
    </location>
</feature>
<feature type="region of interest" description="Disordered" evidence="1">
    <location>
        <begin position="1432"/>
        <end position="1452"/>
    </location>
</feature>
<feature type="compositionally biased region" description="Basic and acidic residues" evidence="1">
    <location>
        <begin position="1881"/>
        <end position="1895"/>
    </location>
</feature>
<feature type="region of interest" description="Disordered" evidence="1">
    <location>
        <begin position="664"/>
        <end position="685"/>
    </location>
</feature>
<dbReference type="InterPro" id="IPR018247">
    <property type="entry name" value="EF_Hand_1_Ca_BS"/>
</dbReference>
<comment type="caution">
    <text evidence="2">The sequence shown here is derived from an EMBL/GenBank/DDBJ whole genome shotgun (WGS) entry which is preliminary data.</text>
</comment>
<feature type="region of interest" description="Disordered" evidence="1">
    <location>
        <begin position="613"/>
        <end position="646"/>
    </location>
</feature>
<keyword evidence="3" id="KW-1185">Reference proteome</keyword>
<feature type="compositionally biased region" description="Low complexity" evidence="1">
    <location>
        <begin position="63"/>
        <end position="89"/>
    </location>
</feature>
<feature type="region of interest" description="Disordered" evidence="1">
    <location>
        <begin position="297"/>
        <end position="395"/>
    </location>
</feature>
<evidence type="ECO:0000313" key="2">
    <source>
        <dbReference type="EMBL" id="KAK3731947.1"/>
    </source>
</evidence>
<dbReference type="PROSITE" id="PS00018">
    <property type="entry name" value="EF_HAND_1"/>
    <property type="match status" value="1"/>
</dbReference>
<feature type="region of interest" description="Disordered" evidence="1">
    <location>
        <begin position="486"/>
        <end position="515"/>
    </location>
</feature>
<feature type="region of interest" description="Disordered" evidence="1">
    <location>
        <begin position="31"/>
        <end position="138"/>
    </location>
</feature>
<feature type="compositionally biased region" description="Polar residues" evidence="1">
    <location>
        <begin position="2196"/>
        <end position="2205"/>
    </location>
</feature>
<feature type="region of interest" description="Disordered" evidence="1">
    <location>
        <begin position="2238"/>
        <end position="2283"/>
    </location>
</feature>
<accession>A0AAE1CS55</accession>
<dbReference type="Proteomes" id="UP001283361">
    <property type="component" value="Unassembled WGS sequence"/>
</dbReference>
<feature type="region of interest" description="Disordered" evidence="1">
    <location>
        <begin position="1252"/>
        <end position="1300"/>
    </location>
</feature>
<gene>
    <name evidence="2" type="ORF">RRG08_045006</name>
</gene>
<evidence type="ECO:0000313" key="3">
    <source>
        <dbReference type="Proteomes" id="UP001283361"/>
    </source>
</evidence>
<protein>
    <submittedName>
        <fullName evidence="2">Uncharacterized protein</fullName>
    </submittedName>
</protein>
<feature type="compositionally biased region" description="Low complexity" evidence="1">
    <location>
        <begin position="208"/>
        <end position="217"/>
    </location>
</feature>
<organism evidence="2 3">
    <name type="scientific">Elysia crispata</name>
    <name type="common">lettuce slug</name>
    <dbReference type="NCBI Taxonomy" id="231223"/>
    <lineage>
        <taxon>Eukaryota</taxon>
        <taxon>Metazoa</taxon>
        <taxon>Spiralia</taxon>
        <taxon>Lophotrochozoa</taxon>
        <taxon>Mollusca</taxon>
        <taxon>Gastropoda</taxon>
        <taxon>Heterobranchia</taxon>
        <taxon>Euthyneura</taxon>
        <taxon>Panpulmonata</taxon>
        <taxon>Sacoglossa</taxon>
        <taxon>Placobranchoidea</taxon>
        <taxon>Plakobranchidae</taxon>
        <taxon>Elysia</taxon>
    </lineage>
</organism>
<feature type="compositionally biased region" description="Basic and acidic residues" evidence="1">
    <location>
        <begin position="1035"/>
        <end position="1059"/>
    </location>
</feature>
<feature type="region of interest" description="Disordered" evidence="1">
    <location>
        <begin position="207"/>
        <end position="243"/>
    </location>
</feature>
<feature type="compositionally biased region" description="Basic and acidic residues" evidence="1">
    <location>
        <begin position="664"/>
        <end position="682"/>
    </location>
</feature>
<evidence type="ECO:0000256" key="1">
    <source>
        <dbReference type="SAM" id="MobiDB-lite"/>
    </source>
</evidence>
<reference evidence="2" key="1">
    <citation type="journal article" date="2023" name="G3 (Bethesda)">
        <title>A reference genome for the long-term kleptoplast-retaining sea slug Elysia crispata morphotype clarki.</title>
        <authorList>
            <person name="Eastman K.E."/>
            <person name="Pendleton A.L."/>
            <person name="Shaikh M.A."/>
            <person name="Suttiyut T."/>
            <person name="Ogas R."/>
            <person name="Tomko P."/>
            <person name="Gavelis G."/>
            <person name="Widhalm J.R."/>
            <person name="Wisecaver J.H."/>
        </authorList>
    </citation>
    <scope>NUCLEOTIDE SEQUENCE</scope>
    <source>
        <strain evidence="2">ECLA1</strain>
    </source>
</reference>
<feature type="compositionally biased region" description="Polar residues" evidence="1">
    <location>
        <begin position="369"/>
        <end position="378"/>
    </location>
</feature>
<feature type="compositionally biased region" description="Low complexity" evidence="1">
    <location>
        <begin position="1861"/>
        <end position="1870"/>
    </location>
</feature>
<feature type="region of interest" description="Disordered" evidence="1">
    <location>
        <begin position="2172"/>
        <end position="2205"/>
    </location>
</feature>
<feature type="compositionally biased region" description="Basic and acidic residues" evidence="1">
    <location>
        <begin position="1268"/>
        <end position="1281"/>
    </location>
</feature>
<feature type="region of interest" description="Disordered" evidence="1">
    <location>
        <begin position="411"/>
        <end position="432"/>
    </location>
</feature>
<feature type="region of interest" description="Disordered" evidence="1">
    <location>
        <begin position="980"/>
        <end position="1008"/>
    </location>
</feature>
<dbReference type="EMBL" id="JAWDGP010006982">
    <property type="protein sequence ID" value="KAK3731947.1"/>
    <property type="molecule type" value="Genomic_DNA"/>
</dbReference>
<name>A0AAE1CS55_9GAST</name>
<feature type="region of interest" description="Disordered" evidence="1">
    <location>
        <begin position="1579"/>
        <end position="1600"/>
    </location>
</feature>
<feature type="compositionally biased region" description="Low complexity" evidence="1">
    <location>
        <begin position="297"/>
        <end position="307"/>
    </location>
</feature>
<feature type="region of interest" description="Disordered" evidence="1">
    <location>
        <begin position="1861"/>
        <end position="1900"/>
    </location>
</feature>